<evidence type="ECO:0000313" key="3">
    <source>
        <dbReference type="Proteomes" id="UP000015530"/>
    </source>
</evidence>
<organism evidence="2 3">
    <name type="scientific">Colletotrichum gloeosporioides (strain Cg-14)</name>
    <name type="common">Anthracnose fungus</name>
    <name type="synonym">Glomerella cingulata</name>
    <dbReference type="NCBI Taxonomy" id="1237896"/>
    <lineage>
        <taxon>Eukaryota</taxon>
        <taxon>Fungi</taxon>
        <taxon>Dikarya</taxon>
        <taxon>Ascomycota</taxon>
        <taxon>Pezizomycotina</taxon>
        <taxon>Sordariomycetes</taxon>
        <taxon>Hypocreomycetidae</taxon>
        <taxon>Glomerellales</taxon>
        <taxon>Glomerellaceae</taxon>
        <taxon>Colletotrichum</taxon>
        <taxon>Colletotrichum gloeosporioides species complex</taxon>
    </lineage>
</organism>
<dbReference type="EMBL" id="AMYD01002185">
    <property type="protein sequence ID" value="EQB49960.1"/>
    <property type="molecule type" value="Genomic_DNA"/>
</dbReference>
<name>T0LP56_COLGC</name>
<proteinExistence type="predicted"/>
<accession>T0LP56</accession>
<dbReference type="AlphaFoldDB" id="T0LP56"/>
<reference evidence="3" key="1">
    <citation type="journal article" date="2013" name="Mol. Plant Microbe Interact.">
        <title>Global aspects of pacC regulation of pathogenicity genes in Colletotrichum gloeosporioides as revealed by transcriptome analysis.</title>
        <authorList>
            <person name="Alkan N."/>
            <person name="Meng X."/>
            <person name="Friedlander G."/>
            <person name="Reuveni E."/>
            <person name="Sukno S."/>
            <person name="Sherman A."/>
            <person name="Thon M."/>
            <person name="Fluhr R."/>
            <person name="Prusky D."/>
        </authorList>
    </citation>
    <scope>NUCLEOTIDE SEQUENCE [LARGE SCALE GENOMIC DNA]</scope>
    <source>
        <strain evidence="3">Cg-14</strain>
    </source>
</reference>
<feature type="compositionally biased region" description="Pro residues" evidence="1">
    <location>
        <begin position="47"/>
        <end position="59"/>
    </location>
</feature>
<gene>
    <name evidence="2" type="ORF">CGLO_10648</name>
</gene>
<protein>
    <submittedName>
        <fullName evidence="2">Uncharacterized protein</fullName>
    </submittedName>
</protein>
<comment type="caution">
    <text evidence="2">The sequence shown here is derived from an EMBL/GenBank/DDBJ whole genome shotgun (WGS) entry which is preliminary data.</text>
</comment>
<dbReference type="Proteomes" id="UP000015530">
    <property type="component" value="Unassembled WGS sequence"/>
</dbReference>
<sequence length="90" mass="9550">MTDNVLVGGEFASFAGSSAFPAFPPRIPITEWVPSPPPGRVLASSQIPPPTTSRNPPEPGGTDRSHAAVQSTSRQRHANALQFPWPPPLL</sequence>
<evidence type="ECO:0000256" key="1">
    <source>
        <dbReference type="SAM" id="MobiDB-lite"/>
    </source>
</evidence>
<evidence type="ECO:0000313" key="2">
    <source>
        <dbReference type="EMBL" id="EQB49960.1"/>
    </source>
</evidence>
<dbReference type="HOGENOM" id="CLU_2440706_0_0_1"/>
<feature type="region of interest" description="Disordered" evidence="1">
    <location>
        <begin position="34"/>
        <end position="90"/>
    </location>
</feature>